<evidence type="ECO:0000313" key="3">
    <source>
        <dbReference type="Proteomes" id="UP000322244"/>
    </source>
</evidence>
<dbReference type="Proteomes" id="UP000322244">
    <property type="component" value="Unassembled WGS sequence"/>
</dbReference>
<proteinExistence type="predicted"/>
<accession>A0A5A7S7L7</accession>
<evidence type="ECO:0000256" key="1">
    <source>
        <dbReference type="SAM" id="Phobius"/>
    </source>
</evidence>
<keyword evidence="1" id="KW-0812">Transmembrane</keyword>
<dbReference type="RefSeq" id="WP_149432022.1">
    <property type="nucleotide sequence ID" value="NZ_VLNY01000011.1"/>
</dbReference>
<evidence type="ECO:0000313" key="2">
    <source>
        <dbReference type="EMBL" id="KAA0021189.1"/>
    </source>
</evidence>
<comment type="caution">
    <text evidence="2">The sequence shown here is derived from an EMBL/GenBank/DDBJ whole genome shotgun (WGS) entry which is preliminary data.</text>
</comment>
<keyword evidence="3" id="KW-1185">Reference proteome</keyword>
<feature type="transmembrane region" description="Helical" evidence="1">
    <location>
        <begin position="79"/>
        <end position="105"/>
    </location>
</feature>
<organism evidence="2 3">
    <name type="scientific">Antrihabitans cavernicola</name>
    <dbReference type="NCBI Taxonomy" id="2495913"/>
    <lineage>
        <taxon>Bacteria</taxon>
        <taxon>Bacillati</taxon>
        <taxon>Actinomycetota</taxon>
        <taxon>Actinomycetes</taxon>
        <taxon>Mycobacteriales</taxon>
        <taxon>Nocardiaceae</taxon>
        <taxon>Antrihabitans</taxon>
    </lineage>
</organism>
<dbReference type="AlphaFoldDB" id="A0A5A7S7L7"/>
<reference evidence="2 3" key="1">
    <citation type="submission" date="2019-07" db="EMBL/GenBank/DDBJ databases">
        <title>Rhodococcus cavernicolus sp. nov., isolated from a cave.</title>
        <authorList>
            <person name="Lee S.D."/>
        </authorList>
    </citation>
    <scope>NUCLEOTIDE SEQUENCE [LARGE SCALE GENOMIC DNA]</scope>
    <source>
        <strain evidence="2 3">C1-24</strain>
    </source>
</reference>
<keyword evidence="1" id="KW-0472">Membrane</keyword>
<protein>
    <submittedName>
        <fullName evidence="2">Uncharacterized protein</fullName>
    </submittedName>
</protein>
<gene>
    <name evidence="2" type="ORF">FOY51_19960</name>
</gene>
<dbReference type="EMBL" id="VLNY01000011">
    <property type="protein sequence ID" value="KAA0021189.1"/>
    <property type="molecule type" value="Genomic_DNA"/>
</dbReference>
<name>A0A5A7S7L7_9NOCA</name>
<keyword evidence="1" id="KW-1133">Transmembrane helix</keyword>
<feature type="transmembrane region" description="Helical" evidence="1">
    <location>
        <begin position="7"/>
        <end position="29"/>
    </location>
</feature>
<sequence>MNRNPMATVGMVTVGVIAVAGACVGWYLWPDSTDRGPVAIVNSGLANAPARTAAQQAAIADTLGSAITLEVDSPRGADVGMYLIAGGAVCAAVLGAAVVTTNLPISPRIRRGCRRSRSRRWSA</sequence>
<dbReference type="PROSITE" id="PS51257">
    <property type="entry name" value="PROKAR_LIPOPROTEIN"/>
    <property type="match status" value="1"/>
</dbReference>